<feature type="transmembrane region" description="Helical" evidence="8">
    <location>
        <begin position="107"/>
        <end position="127"/>
    </location>
</feature>
<gene>
    <name evidence="10" type="ORF">GCM10008957_08950</name>
</gene>
<comment type="similarity">
    <text evidence="2">Belongs to the major facilitator superfamily. Bcr/CmlA family.</text>
</comment>
<feature type="transmembrane region" description="Helical" evidence="8">
    <location>
        <begin position="375"/>
        <end position="394"/>
    </location>
</feature>
<dbReference type="InterPro" id="IPR011701">
    <property type="entry name" value="MFS"/>
</dbReference>
<dbReference type="CDD" id="cd17320">
    <property type="entry name" value="MFS_MdfA_MDR_like"/>
    <property type="match status" value="1"/>
</dbReference>
<feature type="transmembrane region" description="Helical" evidence="8">
    <location>
        <begin position="219"/>
        <end position="237"/>
    </location>
</feature>
<keyword evidence="6 8" id="KW-1133">Transmembrane helix</keyword>
<dbReference type="Proteomes" id="UP000603865">
    <property type="component" value="Unassembled WGS sequence"/>
</dbReference>
<dbReference type="GO" id="GO:0005886">
    <property type="term" value="C:plasma membrane"/>
    <property type="evidence" value="ECO:0007669"/>
    <property type="project" value="UniProtKB-SubCell"/>
</dbReference>
<feature type="transmembrane region" description="Helical" evidence="8">
    <location>
        <begin position="288"/>
        <end position="310"/>
    </location>
</feature>
<dbReference type="InterPro" id="IPR004812">
    <property type="entry name" value="Efflux_drug-R_Bcr/CmlA"/>
</dbReference>
<dbReference type="Gene3D" id="1.20.1720.10">
    <property type="entry name" value="Multidrug resistance protein D"/>
    <property type="match status" value="1"/>
</dbReference>
<dbReference type="GO" id="GO:1990961">
    <property type="term" value="P:xenobiotic detoxification by transmembrane export across the plasma membrane"/>
    <property type="evidence" value="ECO:0007669"/>
    <property type="project" value="InterPro"/>
</dbReference>
<comment type="caution">
    <text evidence="10">The sequence shown here is derived from an EMBL/GenBank/DDBJ whole genome shotgun (WGS) entry which is preliminary data.</text>
</comment>
<feature type="transmembrane region" description="Helical" evidence="8">
    <location>
        <begin position="349"/>
        <end position="369"/>
    </location>
</feature>
<evidence type="ECO:0000256" key="5">
    <source>
        <dbReference type="ARBA" id="ARBA00022692"/>
    </source>
</evidence>
<dbReference type="RefSeq" id="WP_189088309.1">
    <property type="nucleotide sequence ID" value="NZ_BMQL01000003.1"/>
</dbReference>
<dbReference type="SUPFAM" id="SSF103473">
    <property type="entry name" value="MFS general substrate transporter"/>
    <property type="match status" value="1"/>
</dbReference>
<accession>A0A918C0H4</accession>
<evidence type="ECO:0000256" key="7">
    <source>
        <dbReference type="ARBA" id="ARBA00023136"/>
    </source>
</evidence>
<keyword evidence="3" id="KW-0813">Transport</keyword>
<evidence type="ECO:0000259" key="9">
    <source>
        <dbReference type="PROSITE" id="PS50850"/>
    </source>
</evidence>
<evidence type="ECO:0000313" key="11">
    <source>
        <dbReference type="Proteomes" id="UP000603865"/>
    </source>
</evidence>
<dbReference type="NCBIfam" id="TIGR00710">
    <property type="entry name" value="efflux_Bcr_CflA"/>
    <property type="match status" value="1"/>
</dbReference>
<keyword evidence="7 8" id="KW-0472">Membrane</keyword>
<name>A0A918C0H4_9DEIO</name>
<evidence type="ECO:0000256" key="2">
    <source>
        <dbReference type="ARBA" id="ARBA00006236"/>
    </source>
</evidence>
<evidence type="ECO:0000313" key="10">
    <source>
        <dbReference type="EMBL" id="GGQ98743.1"/>
    </source>
</evidence>
<dbReference type="InterPro" id="IPR036259">
    <property type="entry name" value="MFS_trans_sf"/>
</dbReference>
<comment type="subcellular location">
    <subcellularLocation>
        <location evidence="1">Cell membrane</location>
        <topology evidence="1">Multi-pass membrane protein</topology>
    </subcellularLocation>
</comment>
<keyword evidence="11" id="KW-1185">Reference proteome</keyword>
<dbReference type="PANTHER" id="PTHR23502:SF132">
    <property type="entry name" value="POLYAMINE TRANSPORTER 2-RELATED"/>
    <property type="match status" value="1"/>
</dbReference>
<dbReference type="GO" id="GO:0042910">
    <property type="term" value="F:xenobiotic transmembrane transporter activity"/>
    <property type="evidence" value="ECO:0007669"/>
    <property type="project" value="InterPro"/>
</dbReference>
<keyword evidence="5 8" id="KW-0812">Transmembrane</keyword>
<feature type="transmembrane region" description="Helical" evidence="8">
    <location>
        <begin position="316"/>
        <end position="337"/>
    </location>
</feature>
<evidence type="ECO:0000256" key="3">
    <source>
        <dbReference type="ARBA" id="ARBA00022448"/>
    </source>
</evidence>
<protein>
    <submittedName>
        <fullName evidence="10">Bcr/CflA family drug resistance efflux transporter</fullName>
    </submittedName>
</protein>
<keyword evidence="4" id="KW-1003">Cell membrane</keyword>
<dbReference type="PANTHER" id="PTHR23502">
    <property type="entry name" value="MAJOR FACILITATOR SUPERFAMILY"/>
    <property type="match status" value="1"/>
</dbReference>
<reference evidence="10" key="2">
    <citation type="submission" date="2020-09" db="EMBL/GenBank/DDBJ databases">
        <authorList>
            <person name="Sun Q."/>
            <person name="Ohkuma M."/>
        </authorList>
    </citation>
    <scope>NUCLEOTIDE SEQUENCE</scope>
    <source>
        <strain evidence="10">JCM 31311</strain>
    </source>
</reference>
<dbReference type="FunFam" id="1.20.1720.10:FF:000005">
    <property type="entry name" value="Bcr/CflA family efflux transporter"/>
    <property type="match status" value="1"/>
</dbReference>
<evidence type="ECO:0000256" key="8">
    <source>
        <dbReference type="SAM" id="Phobius"/>
    </source>
</evidence>
<dbReference type="EMBL" id="BMQL01000003">
    <property type="protein sequence ID" value="GGQ98743.1"/>
    <property type="molecule type" value="Genomic_DNA"/>
</dbReference>
<organism evidence="10 11">
    <name type="scientific">Deinococcus ruber</name>
    <dbReference type="NCBI Taxonomy" id="1848197"/>
    <lineage>
        <taxon>Bacteria</taxon>
        <taxon>Thermotogati</taxon>
        <taxon>Deinococcota</taxon>
        <taxon>Deinococci</taxon>
        <taxon>Deinococcales</taxon>
        <taxon>Deinococcaceae</taxon>
        <taxon>Deinococcus</taxon>
    </lineage>
</organism>
<dbReference type="AlphaFoldDB" id="A0A918C0H4"/>
<dbReference type="InterPro" id="IPR020846">
    <property type="entry name" value="MFS_dom"/>
</dbReference>
<evidence type="ECO:0000256" key="6">
    <source>
        <dbReference type="ARBA" id="ARBA00022989"/>
    </source>
</evidence>
<sequence>MSAVTARSAAPTVGFTLLLGLIMAIGPLSIDLYLPAFPGIARELEASDGQVQYTLSVYLLGLALGQAAYGPLADKYGRKLPLLAGLLLYVAAALLCAFAPSVGTLTLFRGLQALGGAAGAVITSSVVRDRYEGKAAASLFSTLMLVTGVAPAIAPSLGTWLLTLMPWRMLFVVLASFAALSLLMAALWLPETLPRAQRAGVRLRDTAGVYLSLLRNRPFLSYSLASGFTFGALFAYISGSPFLFLQQLHVSAGLYAVLFGINSLGITLAAQANRALLRRFEPAQVARWAARAAGIVSALLLGSALLHVLSVPLLSVLFFSLLCCVGMLLPNNAALALSSVQTRVGSAAALNGTIQMTLGGLSGTLVGALGGTPVVIMAVILVCVVGVLMCYAVVRRTR</sequence>
<feature type="transmembrane region" description="Helical" evidence="8">
    <location>
        <begin position="169"/>
        <end position="189"/>
    </location>
</feature>
<feature type="transmembrane region" description="Helical" evidence="8">
    <location>
        <begin position="82"/>
        <end position="101"/>
    </location>
</feature>
<feature type="transmembrane region" description="Helical" evidence="8">
    <location>
        <begin position="252"/>
        <end position="276"/>
    </location>
</feature>
<proteinExistence type="inferred from homology"/>
<feature type="transmembrane region" description="Helical" evidence="8">
    <location>
        <begin position="12"/>
        <end position="30"/>
    </location>
</feature>
<feature type="domain" description="Major facilitator superfamily (MFS) profile" evidence="9">
    <location>
        <begin position="15"/>
        <end position="398"/>
    </location>
</feature>
<dbReference type="PROSITE" id="PS50850">
    <property type="entry name" value="MFS"/>
    <property type="match status" value="1"/>
</dbReference>
<dbReference type="Pfam" id="PF07690">
    <property type="entry name" value="MFS_1"/>
    <property type="match status" value="1"/>
</dbReference>
<evidence type="ECO:0000256" key="1">
    <source>
        <dbReference type="ARBA" id="ARBA00004651"/>
    </source>
</evidence>
<feature type="transmembrane region" description="Helical" evidence="8">
    <location>
        <begin position="139"/>
        <end position="163"/>
    </location>
</feature>
<evidence type="ECO:0000256" key="4">
    <source>
        <dbReference type="ARBA" id="ARBA00022475"/>
    </source>
</evidence>
<reference evidence="10" key="1">
    <citation type="journal article" date="2014" name="Int. J. Syst. Evol. Microbiol.">
        <title>Complete genome sequence of Corynebacterium casei LMG S-19264T (=DSM 44701T), isolated from a smear-ripened cheese.</title>
        <authorList>
            <consortium name="US DOE Joint Genome Institute (JGI-PGF)"/>
            <person name="Walter F."/>
            <person name="Albersmeier A."/>
            <person name="Kalinowski J."/>
            <person name="Ruckert C."/>
        </authorList>
    </citation>
    <scope>NUCLEOTIDE SEQUENCE</scope>
    <source>
        <strain evidence="10">JCM 31311</strain>
    </source>
</reference>
<feature type="transmembrane region" description="Helical" evidence="8">
    <location>
        <begin position="50"/>
        <end position="70"/>
    </location>
</feature>